<dbReference type="Proteomes" id="UP000579812">
    <property type="component" value="Unassembled WGS sequence"/>
</dbReference>
<dbReference type="AlphaFoldDB" id="A0A7J6CUJ0"/>
<protein>
    <submittedName>
        <fullName evidence="1">Uncharacterized protein</fullName>
    </submittedName>
</protein>
<dbReference type="EMBL" id="JAAMOB010000007">
    <property type="protein sequence ID" value="KAF4111017.1"/>
    <property type="molecule type" value="Genomic_DNA"/>
</dbReference>
<keyword evidence="2" id="KW-1185">Reference proteome</keyword>
<accession>A0A7J6CUJ0</accession>
<evidence type="ECO:0000313" key="2">
    <source>
        <dbReference type="Proteomes" id="UP000579812"/>
    </source>
</evidence>
<comment type="caution">
    <text evidence="1">The sequence shown here is derived from an EMBL/GenBank/DDBJ whole genome shotgun (WGS) entry which is preliminary data.</text>
</comment>
<evidence type="ECO:0000313" key="1">
    <source>
        <dbReference type="EMBL" id="KAF4111017.1"/>
    </source>
</evidence>
<organism evidence="1 2">
    <name type="scientific">Onychostoma macrolepis</name>
    <dbReference type="NCBI Taxonomy" id="369639"/>
    <lineage>
        <taxon>Eukaryota</taxon>
        <taxon>Metazoa</taxon>
        <taxon>Chordata</taxon>
        <taxon>Craniata</taxon>
        <taxon>Vertebrata</taxon>
        <taxon>Euteleostomi</taxon>
        <taxon>Actinopterygii</taxon>
        <taxon>Neopterygii</taxon>
        <taxon>Teleostei</taxon>
        <taxon>Ostariophysi</taxon>
        <taxon>Cypriniformes</taxon>
        <taxon>Cyprinidae</taxon>
        <taxon>Acrossocheilinae</taxon>
        <taxon>Onychostoma</taxon>
    </lineage>
</organism>
<sequence>MRADSSEKRRRCKLGWNWKRSCQENRCSWERKSLWRSSFLERECCESPLLVKTVEEAVAKWRLITNHVQNVHHHSSEIFPVCAHLPLEQRAWLKPNESLLLFTSVRTQIWNQHATTMVMFQFKLDGQSSKRVNTAFSAGKQHLHIQLCGHPAEDAV</sequence>
<proteinExistence type="predicted"/>
<reference evidence="1 2" key="1">
    <citation type="submission" date="2020-04" db="EMBL/GenBank/DDBJ databases">
        <title>Chromosome-level genome assembly of a cyprinid fish Onychostoma macrolepis by integration of Nanopore Sequencing, Bionano and Hi-C technology.</title>
        <authorList>
            <person name="Wang D."/>
        </authorList>
    </citation>
    <scope>NUCLEOTIDE SEQUENCE [LARGE SCALE GENOMIC DNA]</scope>
    <source>
        <strain evidence="1">SWU-2019</strain>
        <tissue evidence="1">Muscle</tissue>
    </source>
</reference>
<gene>
    <name evidence="1" type="ORF">G5714_008048</name>
</gene>
<name>A0A7J6CUJ0_9TELE</name>